<dbReference type="Gene3D" id="1.10.443.10">
    <property type="entry name" value="Intergrase catalytic core"/>
    <property type="match status" value="1"/>
</dbReference>
<gene>
    <name evidence="2" type="ORF">AKL02_009100</name>
</gene>
<dbReference type="InterPro" id="IPR013762">
    <property type="entry name" value="Integrase-like_cat_sf"/>
</dbReference>
<accession>A0ABX6YT68</accession>
<protein>
    <recommendedName>
        <fullName evidence="4">Tyr recombinase domain-containing protein</fullName>
    </recommendedName>
</protein>
<keyword evidence="3" id="KW-1185">Reference proteome</keyword>
<reference evidence="2 3" key="1">
    <citation type="submission" date="2020-05" db="EMBL/GenBank/DDBJ databases">
        <title>Thioclava electrotropha strain Elox9 finished genome.</title>
        <authorList>
            <person name="Rowe A.R."/>
            <person name="Wilbanks E.G."/>
        </authorList>
    </citation>
    <scope>NUCLEOTIDE SEQUENCE [LARGE SCALE GENOMIC DNA]</scope>
    <source>
        <strain evidence="2 3">Elox9</strain>
    </source>
</reference>
<dbReference type="SUPFAM" id="SSF56349">
    <property type="entry name" value="DNA breaking-rejoining enzymes"/>
    <property type="match status" value="1"/>
</dbReference>
<evidence type="ECO:0008006" key="4">
    <source>
        <dbReference type="Google" id="ProtNLM"/>
    </source>
</evidence>
<dbReference type="EMBL" id="CP053562">
    <property type="protein sequence ID" value="QPZ91047.1"/>
    <property type="molecule type" value="Genomic_DNA"/>
</dbReference>
<dbReference type="Proteomes" id="UP000192422">
    <property type="component" value="Chromosome"/>
</dbReference>
<sequence length="235" mass="27246">MHGQPHLSRRGTAYQWRRRIRVFSTKFVDLKLSLGTTDRRVATILARKISAESDTFMDGIIRTEISPQEARAWLADVIKRERAKIEELQMLRRFDSLDPLDDMRHVKTLSSCRIVPIHARLIELRFLDHVTKMKRAGHRDLFLDLREPKSGKHGKKLGRRMRQIIDDTLGADGAALPFHSLRHYVQNALEHAAIDDKIIRDIVGHEGRDIHEKTYHKPTPPNLMRPAIDALPLWV</sequence>
<dbReference type="InterPro" id="IPR011010">
    <property type="entry name" value="DNA_brk_join_enz"/>
</dbReference>
<evidence type="ECO:0000313" key="2">
    <source>
        <dbReference type="EMBL" id="QPZ91047.1"/>
    </source>
</evidence>
<organism evidence="2 3">
    <name type="scientific">Thioclava electrotropha</name>
    <dbReference type="NCBI Taxonomy" id="1549850"/>
    <lineage>
        <taxon>Bacteria</taxon>
        <taxon>Pseudomonadati</taxon>
        <taxon>Pseudomonadota</taxon>
        <taxon>Alphaproteobacteria</taxon>
        <taxon>Rhodobacterales</taxon>
        <taxon>Paracoccaceae</taxon>
        <taxon>Thioclava</taxon>
    </lineage>
</organism>
<proteinExistence type="predicted"/>
<name>A0ABX6YT68_9RHOB</name>
<evidence type="ECO:0000256" key="1">
    <source>
        <dbReference type="ARBA" id="ARBA00023172"/>
    </source>
</evidence>
<evidence type="ECO:0000313" key="3">
    <source>
        <dbReference type="Proteomes" id="UP000192422"/>
    </source>
</evidence>
<keyword evidence="1" id="KW-0233">DNA recombination</keyword>